<dbReference type="SMART" id="SM01260">
    <property type="entry name" value="LANC_like"/>
    <property type="match status" value="1"/>
</dbReference>
<dbReference type="Proteomes" id="UP001432190">
    <property type="component" value="Chromosome"/>
</dbReference>
<dbReference type="Gene3D" id="1.50.10.20">
    <property type="match status" value="1"/>
</dbReference>
<dbReference type="RefSeq" id="WP_328853236.1">
    <property type="nucleotide sequence ID" value="NZ_CP108084.1"/>
</dbReference>
<organism evidence="1 2">
    <name type="scientific">Micromonospora globbae</name>
    <dbReference type="NCBI Taxonomy" id="1894969"/>
    <lineage>
        <taxon>Bacteria</taxon>
        <taxon>Bacillati</taxon>
        <taxon>Actinomycetota</taxon>
        <taxon>Actinomycetes</taxon>
        <taxon>Micromonosporales</taxon>
        <taxon>Micromonosporaceae</taxon>
        <taxon>Micromonospora</taxon>
    </lineage>
</organism>
<gene>
    <name evidence="1" type="ORF">OG994_11940</name>
</gene>
<dbReference type="InterPro" id="IPR007822">
    <property type="entry name" value="LANC-like"/>
</dbReference>
<sequence>MTTPTLTTRSSDVLATVCARLASPSIVGPSPDGRTRPQSLAGGAAGIALLHIERAVSGDGDEATAHRWICAAASEPVSIGRNADPFHGAPALAFMLHTARPLGGYRRAFANLNDATIALTRQRLAAAHARIDRRDPLTMYEFDLVHGVTGLGLYHLHAHPDHRVSHDLVGYLTRLTEPLSEHTVQPPWWLPSGLGGTPHLDFPHGHGNIGMAHGISVVIALLAYAILHGHDTPAARNALAALCDWTDHHRHDDPAGTWWPGYVTPDATPRRHRPSWCYGTPGIARAQQLAGLALHDKARQQQAENAMLAVLGDTTQRDRLPEIGLCHGKAGLLQSACRMATTSTDPRRSAQLTAQLLGLAAELAAQLAADIHADPELMDGTAGAALALHTAATGTSATGWDAFLALS</sequence>
<name>A0ABZ1SDU4_9ACTN</name>
<dbReference type="PRINTS" id="PR01950">
    <property type="entry name" value="LANCSUPER"/>
</dbReference>
<dbReference type="PRINTS" id="PR01955">
    <property type="entry name" value="LANCFRANKIA"/>
</dbReference>
<dbReference type="EMBL" id="CP108084">
    <property type="protein sequence ID" value="WUP52174.1"/>
    <property type="molecule type" value="Genomic_DNA"/>
</dbReference>
<protein>
    <submittedName>
        <fullName evidence="1">Lanthionine synthetase C family protein</fullName>
    </submittedName>
</protein>
<dbReference type="InterPro" id="IPR033889">
    <property type="entry name" value="LanC"/>
</dbReference>
<evidence type="ECO:0000313" key="2">
    <source>
        <dbReference type="Proteomes" id="UP001432190"/>
    </source>
</evidence>
<dbReference type="SUPFAM" id="SSF158745">
    <property type="entry name" value="LanC-like"/>
    <property type="match status" value="1"/>
</dbReference>
<dbReference type="CDD" id="cd04793">
    <property type="entry name" value="LanC"/>
    <property type="match status" value="1"/>
</dbReference>
<reference evidence="1" key="1">
    <citation type="submission" date="2022-10" db="EMBL/GenBank/DDBJ databases">
        <title>The complete genomes of actinobacterial strains from the NBC collection.</title>
        <authorList>
            <person name="Joergensen T.S."/>
            <person name="Alvarez Arevalo M."/>
            <person name="Sterndorff E.B."/>
            <person name="Faurdal D."/>
            <person name="Vuksanovic O."/>
            <person name="Mourched A.-S."/>
            <person name="Charusanti P."/>
            <person name="Shaw S."/>
            <person name="Blin K."/>
            <person name="Weber T."/>
        </authorList>
    </citation>
    <scope>NUCLEOTIDE SEQUENCE</scope>
    <source>
        <strain evidence="1">NBC_00256</strain>
    </source>
</reference>
<proteinExistence type="predicted"/>
<keyword evidence="2" id="KW-1185">Reference proteome</keyword>
<accession>A0ABZ1SDU4</accession>
<dbReference type="Pfam" id="PF05147">
    <property type="entry name" value="LANC_like"/>
    <property type="match status" value="1"/>
</dbReference>
<evidence type="ECO:0000313" key="1">
    <source>
        <dbReference type="EMBL" id="WUP52174.1"/>
    </source>
</evidence>